<evidence type="ECO:0008006" key="2">
    <source>
        <dbReference type="Google" id="ProtNLM"/>
    </source>
</evidence>
<dbReference type="EMBL" id="LAZR01011856">
    <property type="protein sequence ID" value="KKM57083.1"/>
    <property type="molecule type" value="Genomic_DNA"/>
</dbReference>
<reference evidence="1" key="1">
    <citation type="journal article" date="2015" name="Nature">
        <title>Complex archaea that bridge the gap between prokaryotes and eukaryotes.</title>
        <authorList>
            <person name="Spang A."/>
            <person name="Saw J.H."/>
            <person name="Jorgensen S.L."/>
            <person name="Zaremba-Niedzwiedzka K."/>
            <person name="Martijn J."/>
            <person name="Lind A.E."/>
            <person name="van Eijk R."/>
            <person name="Schleper C."/>
            <person name="Guy L."/>
            <person name="Ettema T.J."/>
        </authorList>
    </citation>
    <scope>NUCLEOTIDE SEQUENCE</scope>
</reference>
<organism evidence="1">
    <name type="scientific">marine sediment metagenome</name>
    <dbReference type="NCBI Taxonomy" id="412755"/>
    <lineage>
        <taxon>unclassified sequences</taxon>
        <taxon>metagenomes</taxon>
        <taxon>ecological metagenomes</taxon>
    </lineage>
</organism>
<sequence length="233" mass="27103">MNPKIARLFNAIKKSKATLVVSPHHTGTWFALEFLLWHSRFCKVVELNDALWGNHPLHSSCIIHLHLAGNGINSRGVIKGISIDDVAQLVRFVPTLIPIRDPMSAIISRQERHPGFDHTLIVDAFTHLWKFNPSAWLPVDLLGSYHDRLNLLSDTLQRLGLNVEPYIYRYARDWTPQNTRGDYELKHIYANGDLEGLRNRMPVNFDYLIMRRHEIAPFMAKRGYPHFSWEDYR</sequence>
<dbReference type="AlphaFoldDB" id="A0A0F9IQ91"/>
<accession>A0A0F9IQ91</accession>
<proteinExistence type="predicted"/>
<comment type="caution">
    <text evidence="1">The sequence shown here is derived from an EMBL/GenBank/DDBJ whole genome shotgun (WGS) entry which is preliminary data.</text>
</comment>
<gene>
    <name evidence="1" type="ORF">LCGC14_1551000</name>
</gene>
<name>A0A0F9IQ91_9ZZZZ</name>
<protein>
    <recommendedName>
        <fullName evidence="2">Sulfotransferase domain-containing protein</fullName>
    </recommendedName>
</protein>
<evidence type="ECO:0000313" key="1">
    <source>
        <dbReference type="EMBL" id="KKM57083.1"/>
    </source>
</evidence>